<dbReference type="Proteomes" id="UP000314987">
    <property type="component" value="Unassembled WGS sequence"/>
</dbReference>
<accession>A0A4X2KZE3</accession>
<reference evidence="1" key="3">
    <citation type="submission" date="2025-09" db="UniProtKB">
        <authorList>
            <consortium name="Ensembl"/>
        </authorList>
    </citation>
    <scope>IDENTIFICATION</scope>
</reference>
<evidence type="ECO:0000313" key="1">
    <source>
        <dbReference type="Ensembl" id="ENSVURP00010014387.1"/>
    </source>
</evidence>
<dbReference type="AlphaFoldDB" id="A0A4X2KZE3"/>
<name>A0A4X2KZE3_VOMUR</name>
<proteinExistence type="predicted"/>
<evidence type="ECO:0000313" key="2">
    <source>
        <dbReference type="Proteomes" id="UP000314987"/>
    </source>
</evidence>
<reference evidence="1" key="2">
    <citation type="submission" date="2025-08" db="UniProtKB">
        <authorList>
            <consortium name="Ensembl"/>
        </authorList>
    </citation>
    <scope>IDENTIFICATION</scope>
</reference>
<keyword evidence="2" id="KW-1185">Reference proteome</keyword>
<dbReference type="Ensembl" id="ENSVURT00010016375.1">
    <property type="protein sequence ID" value="ENSVURP00010014387.1"/>
    <property type="gene ID" value="ENSVURG00010011059.1"/>
</dbReference>
<reference evidence="2" key="1">
    <citation type="submission" date="2018-12" db="EMBL/GenBank/DDBJ databases">
        <authorList>
            <person name="Yazar S."/>
        </authorList>
    </citation>
    <scope>NUCLEOTIDE SEQUENCE [LARGE SCALE GENOMIC DNA]</scope>
</reference>
<protein>
    <submittedName>
        <fullName evidence="1">Uncharacterized protein</fullName>
    </submittedName>
</protein>
<sequence>MAIILCLEACLCQKYLHCKVQEQKQHLLKEIRQESTIALDENPLIPTELCREPLILEGILDEVAHDPLGHAGSHSRHASPTY</sequence>
<organism evidence="1 2">
    <name type="scientific">Vombatus ursinus</name>
    <name type="common">Common wombat</name>
    <dbReference type="NCBI Taxonomy" id="29139"/>
    <lineage>
        <taxon>Eukaryota</taxon>
        <taxon>Metazoa</taxon>
        <taxon>Chordata</taxon>
        <taxon>Craniata</taxon>
        <taxon>Vertebrata</taxon>
        <taxon>Euteleostomi</taxon>
        <taxon>Mammalia</taxon>
        <taxon>Metatheria</taxon>
        <taxon>Diprotodontia</taxon>
        <taxon>Vombatidae</taxon>
        <taxon>Vombatus</taxon>
    </lineage>
</organism>